<dbReference type="EMBL" id="CP002046">
    <property type="protein sequence ID" value="EAP87011.1"/>
    <property type="molecule type" value="Genomic_DNA"/>
</dbReference>
<keyword evidence="1" id="KW-0645">Protease</keyword>
<dbReference type="Pfam" id="PF13583">
    <property type="entry name" value="Reprolysin_4"/>
    <property type="match status" value="1"/>
</dbReference>
<evidence type="ECO:0000256" key="2">
    <source>
        <dbReference type="ARBA" id="ARBA00022729"/>
    </source>
</evidence>
<sequence>MNLKTTLLFSVLACLFLSGLHAQNGNDWSRSTRQITQQEVGFRNDHMPTTFELFNLDIENLKSKLYNAPKRGEFFGKSNHIISVPTTGGNFERFGVLDTQTLHPELQAKYPNIRSYVAQSLDNPGNYMRFSVTNSGLHASISRPGQSTVYIDPYTKDKSVYMVYKRDHLVNLSVGEFSCETDNSFVEVDRGSFPSNTLRATNDTKIRVFELALSCTGEYAQLFAGTGDEATQKANVLSEMVVAMSRVNSVYEKEMGITFELIPNTDLIIYLDPETDPWDGEYNDKTQEVIDMVIGDENYDIGHNFNTSGGGNAGCIGCVCNSGNKGSGYTGLPNPTGDPFYIDYVAHEMGHQIGGYHTNNGTLTCLKSGNNTEVEPGSGSTIMGYAGICLGQNVQDQSDDYFNYVNIRDISANIQSGVSSFCPDIIETSTINNAPTADAGADYTIPINTAFQLTGVGEDPDSDDILTYTWEQNDNEDMQSPLLPIALATAGPMFRSRRGTVEPFRFFPQLSDILDNNLTPTWEVIPSNQRDFEFALTVRDNVMYAGQTADDLMTLSTDILAGPFEVSSQNNATTWIQGETETISWNVAGTDGTSVNCQIVNILFSAAGDFSDTVVLALNTLNDGDEDITVPPTLTTTGRLMVKAADNVFLDVNDSAITIEEAVEATFFLTANEVEKDACSNAGSETLTFTYTPSSSFTETVTYSATGLPTGASATFSPETSSTTTETVTMTISGFENASSGDYVITYQGDSGSLSKTQDATISLIGTNFDTPSLSAPANNSENQSTSPQYMWSEDSTGASESYTIEVSTNETFTNIIETATVETTMYNSSIVLNESTNYYWRVKPFNDCGEAEFTNSNQFTTGVSTCNSEENTSATLTSSIVSVTSSITIDDDLPISDINVLIDLKHTYVSDLTLELESPSGTTVVLISGACGEEDDILATFDDAGNVNSCSGTPTVNGTVRPQDALSAFNNESTQGTWTLTISDSFIGDDGTLDYWAIEYCGIDEVLTTNDVTLTNDIIMYPNPSNTTVNFSFSNSKNLDVKLFDMLGRSVLKTTLSQANNTVNVSNLATGAYLVQIKTDNGKTTTKRLIVE</sequence>
<dbReference type="HOGENOM" id="CLU_006954_0_0_10"/>
<keyword evidence="8" id="KW-1185">Reference proteome</keyword>
<dbReference type="InterPro" id="IPR024079">
    <property type="entry name" value="MetalloPept_cat_dom_sf"/>
</dbReference>
<proteinExistence type="predicted"/>
<gene>
    <name evidence="7" type="ordered locus">CA2559_13263</name>
</gene>
<evidence type="ECO:0000313" key="7">
    <source>
        <dbReference type="EMBL" id="EAP87011.1"/>
    </source>
</evidence>
<dbReference type="STRING" id="216432.CA2559_13263"/>
<dbReference type="AlphaFoldDB" id="A3UB25"/>
<dbReference type="OrthoDB" id="9792152at2"/>
<dbReference type="KEGG" id="cat:CA2559_13263"/>
<dbReference type="InterPro" id="IPR002884">
    <property type="entry name" value="P_dom"/>
</dbReference>
<dbReference type="Gene3D" id="2.60.40.10">
    <property type="entry name" value="Immunoglobulins"/>
    <property type="match status" value="1"/>
</dbReference>
<dbReference type="RefSeq" id="WP_013188392.1">
    <property type="nucleotide sequence ID" value="NC_014230.1"/>
</dbReference>
<keyword evidence="2 5" id="KW-0732">Signal</keyword>
<dbReference type="GeneID" id="89454362"/>
<dbReference type="InterPro" id="IPR026444">
    <property type="entry name" value="Secre_tail"/>
</dbReference>
<feature type="domain" description="P/Homo B" evidence="6">
    <location>
        <begin position="843"/>
        <end position="1007"/>
    </location>
</feature>
<dbReference type="Gene3D" id="2.60.120.260">
    <property type="entry name" value="Galactose-binding domain-like"/>
    <property type="match status" value="1"/>
</dbReference>
<evidence type="ECO:0000256" key="3">
    <source>
        <dbReference type="ARBA" id="ARBA00022801"/>
    </source>
</evidence>
<dbReference type="InterPro" id="IPR008979">
    <property type="entry name" value="Galactose-bd-like_sf"/>
</dbReference>
<dbReference type="GO" id="GO:0008237">
    <property type="term" value="F:metallopeptidase activity"/>
    <property type="evidence" value="ECO:0007669"/>
    <property type="project" value="InterPro"/>
</dbReference>
<dbReference type="Pfam" id="PF18962">
    <property type="entry name" value="Por_Secre_tail"/>
    <property type="match status" value="1"/>
</dbReference>
<feature type="signal peptide" evidence="5">
    <location>
        <begin position="1"/>
        <end position="22"/>
    </location>
</feature>
<dbReference type="NCBIfam" id="TIGR04183">
    <property type="entry name" value="Por_Secre_tail"/>
    <property type="match status" value="1"/>
</dbReference>
<feature type="region of interest" description="Disordered" evidence="4">
    <location>
        <begin position="772"/>
        <end position="795"/>
    </location>
</feature>
<dbReference type="SUPFAM" id="SSF55486">
    <property type="entry name" value="Metalloproteases ('zincins'), catalytic domain"/>
    <property type="match status" value="1"/>
</dbReference>
<evidence type="ECO:0000313" key="8">
    <source>
        <dbReference type="Proteomes" id="UP000002297"/>
    </source>
</evidence>
<dbReference type="GO" id="GO:0006508">
    <property type="term" value="P:proteolysis"/>
    <property type="evidence" value="ECO:0007669"/>
    <property type="project" value="UniProtKB-KW"/>
</dbReference>
<reference evidence="7 8" key="1">
    <citation type="journal article" date="2010" name="J. Bacteriol.">
        <title>The complete genome sequence of Croceibacter atlanticus HTCC2559T.</title>
        <authorList>
            <person name="Oh H.M."/>
            <person name="Kang I."/>
            <person name="Ferriera S."/>
            <person name="Giovannoni S.J."/>
            <person name="Cho J.C."/>
        </authorList>
    </citation>
    <scope>NUCLEOTIDE SEQUENCE [LARGE SCALE GENOMIC DNA]</scope>
    <source>
        <strain evidence="8">ATCC BAA-628 / HTCC2559 / KCTC 12090</strain>
    </source>
</reference>
<evidence type="ECO:0000256" key="1">
    <source>
        <dbReference type="ARBA" id="ARBA00022670"/>
    </source>
</evidence>
<accession>A3UB25</accession>
<feature type="chain" id="PRO_5002659131" description="P/Homo B domain-containing protein" evidence="5">
    <location>
        <begin position="23"/>
        <end position="1093"/>
    </location>
</feature>
<dbReference type="eggNOG" id="COG4935">
    <property type="taxonomic scope" value="Bacteria"/>
</dbReference>
<dbReference type="PROSITE" id="PS51829">
    <property type="entry name" value="P_HOMO_B"/>
    <property type="match status" value="1"/>
</dbReference>
<dbReference type="Proteomes" id="UP000002297">
    <property type="component" value="Chromosome"/>
</dbReference>
<organism evidence="7 8">
    <name type="scientific">Croceibacter atlanticus (strain ATCC BAA-628 / JCM 21780 / CIP 108009 / IAM 15332 / KCTC 12090 / HTCC2559)</name>
    <dbReference type="NCBI Taxonomy" id="216432"/>
    <lineage>
        <taxon>Bacteria</taxon>
        <taxon>Pseudomonadati</taxon>
        <taxon>Bacteroidota</taxon>
        <taxon>Flavobacteriia</taxon>
        <taxon>Flavobacteriales</taxon>
        <taxon>Flavobacteriaceae</taxon>
        <taxon>Croceibacter</taxon>
    </lineage>
</organism>
<evidence type="ECO:0000256" key="4">
    <source>
        <dbReference type="SAM" id="MobiDB-lite"/>
    </source>
</evidence>
<keyword evidence="3" id="KW-0378">Hydrolase</keyword>
<dbReference type="SUPFAM" id="SSF49785">
    <property type="entry name" value="Galactose-binding domain-like"/>
    <property type="match status" value="1"/>
</dbReference>
<evidence type="ECO:0000256" key="5">
    <source>
        <dbReference type="SAM" id="SignalP"/>
    </source>
</evidence>
<protein>
    <recommendedName>
        <fullName evidence="6">P/Homo B domain-containing protein</fullName>
    </recommendedName>
</protein>
<dbReference type="Gene3D" id="3.40.390.10">
    <property type="entry name" value="Collagenase (Catalytic Domain)"/>
    <property type="match status" value="1"/>
</dbReference>
<dbReference type="InterPro" id="IPR013783">
    <property type="entry name" value="Ig-like_fold"/>
</dbReference>
<dbReference type="Pfam" id="PF01483">
    <property type="entry name" value="P_proprotein"/>
    <property type="match status" value="1"/>
</dbReference>
<dbReference type="GO" id="GO:0004252">
    <property type="term" value="F:serine-type endopeptidase activity"/>
    <property type="evidence" value="ECO:0007669"/>
    <property type="project" value="InterPro"/>
</dbReference>
<name>A3UB25_CROAH</name>
<evidence type="ECO:0000259" key="6">
    <source>
        <dbReference type="PROSITE" id="PS51829"/>
    </source>
</evidence>